<gene>
    <name evidence="8" type="ORF">BJ998_006120</name>
</gene>
<feature type="transmembrane region" description="Helical" evidence="6">
    <location>
        <begin position="42"/>
        <end position="66"/>
    </location>
</feature>
<feature type="transmembrane region" description="Helical" evidence="6">
    <location>
        <begin position="161"/>
        <end position="181"/>
    </location>
</feature>
<dbReference type="EMBL" id="JACHIR010000001">
    <property type="protein sequence ID" value="MBB5894924.1"/>
    <property type="molecule type" value="Genomic_DNA"/>
</dbReference>
<protein>
    <submittedName>
        <fullName evidence="8">DHA1 family inner membrane transport protein</fullName>
    </submittedName>
</protein>
<evidence type="ECO:0000313" key="9">
    <source>
        <dbReference type="Proteomes" id="UP000585638"/>
    </source>
</evidence>
<keyword evidence="2" id="KW-1003">Cell membrane</keyword>
<feature type="transmembrane region" description="Helical" evidence="6">
    <location>
        <begin position="263"/>
        <end position="284"/>
    </location>
</feature>
<dbReference type="PROSITE" id="PS50850">
    <property type="entry name" value="MFS"/>
    <property type="match status" value="1"/>
</dbReference>
<keyword evidence="4 6" id="KW-1133">Transmembrane helix</keyword>
<proteinExistence type="predicted"/>
<feature type="transmembrane region" description="Helical" evidence="6">
    <location>
        <begin position="73"/>
        <end position="92"/>
    </location>
</feature>
<evidence type="ECO:0000256" key="4">
    <source>
        <dbReference type="ARBA" id="ARBA00022989"/>
    </source>
</evidence>
<dbReference type="Gene3D" id="1.20.1250.20">
    <property type="entry name" value="MFS general substrate transporter like domains"/>
    <property type="match status" value="2"/>
</dbReference>
<evidence type="ECO:0000256" key="2">
    <source>
        <dbReference type="ARBA" id="ARBA00022475"/>
    </source>
</evidence>
<feature type="domain" description="Major facilitator superfamily (MFS) profile" evidence="7">
    <location>
        <begin position="7"/>
        <end position="368"/>
    </location>
</feature>
<dbReference type="CDD" id="cd17324">
    <property type="entry name" value="MFS_NepI_like"/>
    <property type="match status" value="1"/>
</dbReference>
<feature type="transmembrane region" description="Helical" evidence="6">
    <location>
        <begin position="98"/>
        <end position="120"/>
    </location>
</feature>
<evidence type="ECO:0000259" key="7">
    <source>
        <dbReference type="PROSITE" id="PS50850"/>
    </source>
</evidence>
<evidence type="ECO:0000256" key="3">
    <source>
        <dbReference type="ARBA" id="ARBA00022692"/>
    </source>
</evidence>
<keyword evidence="5 6" id="KW-0472">Membrane</keyword>
<accession>A0A7W9NJQ6</accession>
<evidence type="ECO:0000256" key="5">
    <source>
        <dbReference type="ARBA" id="ARBA00023136"/>
    </source>
</evidence>
<feature type="transmembrane region" description="Helical" evidence="6">
    <location>
        <begin position="132"/>
        <end position="155"/>
    </location>
</feature>
<feature type="transmembrane region" description="Helical" evidence="6">
    <location>
        <begin position="290"/>
        <end position="310"/>
    </location>
</feature>
<dbReference type="GO" id="GO:0005886">
    <property type="term" value="C:plasma membrane"/>
    <property type="evidence" value="ECO:0007669"/>
    <property type="project" value="UniProtKB-SubCell"/>
</dbReference>
<evidence type="ECO:0000313" key="8">
    <source>
        <dbReference type="EMBL" id="MBB5894924.1"/>
    </source>
</evidence>
<feature type="transmembrane region" description="Helical" evidence="6">
    <location>
        <begin position="201"/>
        <end position="225"/>
    </location>
</feature>
<dbReference type="GO" id="GO:0022857">
    <property type="term" value="F:transmembrane transporter activity"/>
    <property type="evidence" value="ECO:0007669"/>
    <property type="project" value="InterPro"/>
</dbReference>
<reference evidence="8 9" key="1">
    <citation type="submission" date="2020-08" db="EMBL/GenBank/DDBJ databases">
        <title>Sequencing the genomes of 1000 actinobacteria strains.</title>
        <authorList>
            <person name="Klenk H.-P."/>
        </authorList>
    </citation>
    <scope>NUCLEOTIDE SEQUENCE [LARGE SCALE GENOMIC DNA]</scope>
    <source>
        <strain evidence="8 9">DSM 43851</strain>
    </source>
</reference>
<name>A0A7W9NJQ6_9PSEU</name>
<dbReference type="PANTHER" id="PTHR43124:SF3">
    <property type="entry name" value="CHLORAMPHENICOL EFFLUX PUMP RV0191"/>
    <property type="match status" value="1"/>
</dbReference>
<dbReference type="InterPro" id="IPR011701">
    <property type="entry name" value="MFS"/>
</dbReference>
<keyword evidence="3 6" id="KW-0812">Transmembrane</keyword>
<evidence type="ECO:0000256" key="6">
    <source>
        <dbReference type="SAM" id="Phobius"/>
    </source>
</evidence>
<comment type="caution">
    <text evidence="8">The sequence shown here is derived from an EMBL/GenBank/DDBJ whole genome shotgun (WGS) entry which is preliminary data.</text>
</comment>
<dbReference type="InterPro" id="IPR020846">
    <property type="entry name" value="MFS_dom"/>
</dbReference>
<dbReference type="AlphaFoldDB" id="A0A7W9NJQ6"/>
<dbReference type="PANTHER" id="PTHR43124">
    <property type="entry name" value="PURINE EFFLUX PUMP PBUE"/>
    <property type="match status" value="1"/>
</dbReference>
<dbReference type="Proteomes" id="UP000585638">
    <property type="component" value="Unassembled WGS sequence"/>
</dbReference>
<dbReference type="InterPro" id="IPR036259">
    <property type="entry name" value="MFS_trans_sf"/>
</dbReference>
<sequence>MTKTGPALAALAVSAFAIGTTEFVIAGLLPELATDLGVSIPSAGLLVSGYAMGVVIGAPLVTVAVSRLPRKQALLGLLVLFVAGNVTSAVAQGFGVMLLGRVLAALCHGAFLGVGSLAAAEMAGAQRRARAIAAMFTGLTLSTVVGVPMGTFIGQHWGWRVTFWAVAGLGVAGMAGIAALAPPMRALASSNDTAVFRRPQLWLALAMTALGFGAVYAPYTFIAPIMTTLAGYAPADLSWLLIVFGVGLVLGNWLGARAADWRLMGTIIVLLLALTALLLVFAALPSVVTLFALGVVAFATVPAFTSRVIATGGGTTQASSAAVAAFNLGNASGAYLAGLAVTADGYTATSWVGAAMAVGGLGRVSDAA</sequence>
<keyword evidence="9" id="KW-1185">Reference proteome</keyword>
<dbReference type="InterPro" id="IPR050189">
    <property type="entry name" value="MFS_Efflux_Transporters"/>
</dbReference>
<feature type="transmembrane region" description="Helical" evidence="6">
    <location>
        <begin position="237"/>
        <end position="256"/>
    </location>
</feature>
<dbReference type="Pfam" id="PF07690">
    <property type="entry name" value="MFS_1"/>
    <property type="match status" value="1"/>
</dbReference>
<dbReference type="RefSeq" id="WP_184866778.1">
    <property type="nucleotide sequence ID" value="NZ_BAAAWY010000002.1"/>
</dbReference>
<comment type="subcellular location">
    <subcellularLocation>
        <location evidence="1">Cell membrane</location>
        <topology evidence="1">Multi-pass membrane protein</topology>
    </subcellularLocation>
</comment>
<evidence type="ECO:0000256" key="1">
    <source>
        <dbReference type="ARBA" id="ARBA00004651"/>
    </source>
</evidence>
<organism evidence="8 9">
    <name type="scientific">Kutzneria kofuensis</name>
    <dbReference type="NCBI Taxonomy" id="103725"/>
    <lineage>
        <taxon>Bacteria</taxon>
        <taxon>Bacillati</taxon>
        <taxon>Actinomycetota</taxon>
        <taxon>Actinomycetes</taxon>
        <taxon>Pseudonocardiales</taxon>
        <taxon>Pseudonocardiaceae</taxon>
        <taxon>Kutzneria</taxon>
    </lineage>
</organism>
<dbReference type="SUPFAM" id="SSF103473">
    <property type="entry name" value="MFS general substrate transporter"/>
    <property type="match status" value="1"/>
</dbReference>